<keyword evidence="3" id="KW-1185">Reference proteome</keyword>
<sequence>MSSLDEPLPRISPSFNKDGTRRRNPISPTERPAVHFKAIVVINEKTRCPGSIFIPVSAKTMLPNSILDNDKLRPIVDPHAAPPVSKKVISGFQALRQARGQMDRARICVKRVGADVKAGSLFNVLQRPRLSLTEVSDENLDWTPRQSAGGGRNKTSPVSPCP</sequence>
<evidence type="ECO:0000256" key="1">
    <source>
        <dbReference type="SAM" id="MobiDB-lite"/>
    </source>
</evidence>
<dbReference type="Proteomes" id="UP000735302">
    <property type="component" value="Unassembled WGS sequence"/>
</dbReference>
<feature type="region of interest" description="Disordered" evidence="1">
    <location>
        <begin position="141"/>
        <end position="162"/>
    </location>
</feature>
<evidence type="ECO:0000313" key="2">
    <source>
        <dbReference type="EMBL" id="GFO31245.1"/>
    </source>
</evidence>
<comment type="caution">
    <text evidence="2">The sequence shown here is derived from an EMBL/GenBank/DDBJ whole genome shotgun (WGS) entry which is preliminary data.</text>
</comment>
<feature type="region of interest" description="Disordered" evidence="1">
    <location>
        <begin position="1"/>
        <end position="29"/>
    </location>
</feature>
<dbReference type="AlphaFoldDB" id="A0AAV4CI47"/>
<dbReference type="EMBL" id="BLXT01006383">
    <property type="protein sequence ID" value="GFO31245.1"/>
    <property type="molecule type" value="Genomic_DNA"/>
</dbReference>
<reference evidence="2 3" key="1">
    <citation type="journal article" date="2021" name="Elife">
        <title>Chloroplast acquisition without the gene transfer in kleptoplastic sea slugs, Plakobranchus ocellatus.</title>
        <authorList>
            <person name="Maeda T."/>
            <person name="Takahashi S."/>
            <person name="Yoshida T."/>
            <person name="Shimamura S."/>
            <person name="Takaki Y."/>
            <person name="Nagai Y."/>
            <person name="Toyoda A."/>
            <person name="Suzuki Y."/>
            <person name="Arimoto A."/>
            <person name="Ishii H."/>
            <person name="Satoh N."/>
            <person name="Nishiyama T."/>
            <person name="Hasebe M."/>
            <person name="Maruyama T."/>
            <person name="Minagawa J."/>
            <person name="Obokata J."/>
            <person name="Shigenobu S."/>
        </authorList>
    </citation>
    <scope>NUCLEOTIDE SEQUENCE [LARGE SCALE GENOMIC DNA]</scope>
</reference>
<feature type="compositionally biased region" description="Polar residues" evidence="1">
    <location>
        <begin position="153"/>
        <end position="162"/>
    </location>
</feature>
<gene>
    <name evidence="2" type="ORF">PoB_005775000</name>
</gene>
<protein>
    <submittedName>
        <fullName evidence="2">Uncharacterized protein</fullName>
    </submittedName>
</protein>
<proteinExistence type="predicted"/>
<evidence type="ECO:0000313" key="3">
    <source>
        <dbReference type="Proteomes" id="UP000735302"/>
    </source>
</evidence>
<name>A0AAV4CI47_9GAST</name>
<accession>A0AAV4CI47</accession>
<organism evidence="2 3">
    <name type="scientific">Plakobranchus ocellatus</name>
    <dbReference type="NCBI Taxonomy" id="259542"/>
    <lineage>
        <taxon>Eukaryota</taxon>
        <taxon>Metazoa</taxon>
        <taxon>Spiralia</taxon>
        <taxon>Lophotrochozoa</taxon>
        <taxon>Mollusca</taxon>
        <taxon>Gastropoda</taxon>
        <taxon>Heterobranchia</taxon>
        <taxon>Euthyneura</taxon>
        <taxon>Panpulmonata</taxon>
        <taxon>Sacoglossa</taxon>
        <taxon>Placobranchoidea</taxon>
        <taxon>Plakobranchidae</taxon>
        <taxon>Plakobranchus</taxon>
    </lineage>
</organism>